<gene>
    <name evidence="1" type="ORF">FD754_024300</name>
</gene>
<protein>
    <submittedName>
        <fullName evidence="1">Uncharacterized protein</fullName>
    </submittedName>
</protein>
<evidence type="ECO:0000313" key="2">
    <source>
        <dbReference type="Proteomes" id="UP000326458"/>
    </source>
</evidence>
<dbReference type="Gene3D" id="1.10.287.210">
    <property type="match status" value="1"/>
</dbReference>
<comment type="caution">
    <text evidence="1">The sequence shown here is derived from an EMBL/GenBank/DDBJ whole genome shotgun (WGS) entry which is preliminary data.</text>
</comment>
<sequence>MAPDPQRPFNSSGEFKKSRVRIWHLKTSIISKKCLELWGPIFNIPVGRVTCLGQRYYNANARTSDWWGNTNYTEPNPHPLASFPNLTTRRDDLSTEGHWPAPEVLSCWISCFLGTIHLSFFLLPLAQGESLQIPVYKDKVLIKKCRYLQIGNWEDDKWPPECIILHYGPANWPEDGFWDYKTPIYMHNRIIWLQAVVEIFTNEMVKVLNLLVEQQTKMHNVIYQNHLALDYLLATGGEGASIDDKGKVLEEITRKMTKIAHVPVQTLKG</sequence>
<organism evidence="1 2">
    <name type="scientific">Muntiacus muntjak</name>
    <name type="common">Barking deer</name>
    <name type="synonym">Indian muntjac</name>
    <dbReference type="NCBI Taxonomy" id="9888"/>
    <lineage>
        <taxon>Eukaryota</taxon>
        <taxon>Metazoa</taxon>
        <taxon>Chordata</taxon>
        <taxon>Craniata</taxon>
        <taxon>Vertebrata</taxon>
        <taxon>Euteleostomi</taxon>
        <taxon>Mammalia</taxon>
        <taxon>Eutheria</taxon>
        <taxon>Laurasiatheria</taxon>
        <taxon>Artiodactyla</taxon>
        <taxon>Ruminantia</taxon>
        <taxon>Pecora</taxon>
        <taxon>Cervidae</taxon>
        <taxon>Muntiacinae</taxon>
        <taxon>Muntiacus</taxon>
    </lineage>
</organism>
<accession>A0A5N3UQA6</accession>
<dbReference type="SUPFAM" id="SSF58069">
    <property type="entry name" value="Virus ectodomain"/>
    <property type="match status" value="1"/>
</dbReference>
<name>A0A5N3UQA6_MUNMU</name>
<keyword evidence="2" id="KW-1185">Reference proteome</keyword>
<proteinExistence type="predicted"/>
<evidence type="ECO:0000313" key="1">
    <source>
        <dbReference type="EMBL" id="KAB0338844.1"/>
    </source>
</evidence>
<reference evidence="1 2" key="1">
    <citation type="submission" date="2019-06" db="EMBL/GenBank/DDBJ databases">
        <title>Discovery of a novel chromosome fission-fusion reversal in muntjac.</title>
        <authorList>
            <person name="Mudd A.B."/>
            <person name="Bredeson J.V."/>
            <person name="Baum R."/>
            <person name="Hockemeyer D."/>
            <person name="Rokhsar D.S."/>
        </authorList>
    </citation>
    <scope>NUCLEOTIDE SEQUENCE [LARGE SCALE GENOMIC DNA]</scope>
    <source>
        <strain evidence="1">UTSW_UCB_Mm</strain>
        <tissue evidence="1">Fibroblast cell line</tissue>
    </source>
</reference>
<dbReference type="AlphaFoldDB" id="A0A5N3UQA6"/>
<dbReference type="EMBL" id="VCEA01003025">
    <property type="protein sequence ID" value="KAB0338844.1"/>
    <property type="molecule type" value="Genomic_DNA"/>
</dbReference>
<dbReference type="Proteomes" id="UP000326458">
    <property type="component" value="Unassembled WGS sequence"/>
</dbReference>